<dbReference type="PATRIC" id="fig|742817.3.peg.960"/>
<dbReference type="SUPFAM" id="SSF52972">
    <property type="entry name" value="ITPase-like"/>
    <property type="match status" value="1"/>
</dbReference>
<comment type="similarity">
    <text evidence="4">Belongs to the Maf family. YhdE subfamily.</text>
</comment>
<dbReference type="PANTHER" id="PTHR43213">
    <property type="entry name" value="BIFUNCTIONAL DTTP/UTP PYROPHOSPHATASE/METHYLTRANSFERASE PROTEIN-RELATED"/>
    <property type="match status" value="1"/>
</dbReference>
<dbReference type="Proteomes" id="UP000004892">
    <property type="component" value="Unassembled WGS sequence"/>
</dbReference>
<dbReference type="InterPro" id="IPR029001">
    <property type="entry name" value="ITPase-like_fam"/>
</dbReference>
<reference evidence="5 6" key="1">
    <citation type="submission" date="2012-01" db="EMBL/GenBank/DDBJ databases">
        <title>The Genome Sequence of Odoribacter laneus YIT 12061.</title>
        <authorList>
            <consortium name="The Broad Institute Genome Sequencing Platform"/>
            <person name="Earl A."/>
            <person name="Ward D."/>
            <person name="Feldgarden M."/>
            <person name="Gevers D."/>
            <person name="Morotomi M."/>
            <person name="Young S.K."/>
            <person name="Zeng Q."/>
            <person name="Gargeya S."/>
            <person name="Fitzgerald M."/>
            <person name="Haas B."/>
            <person name="Abouelleil A."/>
            <person name="Alvarado L."/>
            <person name="Arachchi H.M."/>
            <person name="Berlin A."/>
            <person name="Chapman S.B."/>
            <person name="Gearin G."/>
            <person name="Goldberg J."/>
            <person name="Griggs A."/>
            <person name="Gujja S."/>
            <person name="Hansen M."/>
            <person name="Heiman D."/>
            <person name="Howarth C."/>
            <person name="Larimer J."/>
            <person name="Lui A."/>
            <person name="MacDonald P.J.P."/>
            <person name="McCowen C."/>
            <person name="Montmayeur A."/>
            <person name="Murphy C."/>
            <person name="Neiman D."/>
            <person name="Pearson M."/>
            <person name="Priest M."/>
            <person name="Roberts A."/>
            <person name="Saif S."/>
            <person name="Shea T."/>
            <person name="Sisk P."/>
            <person name="Stolte C."/>
            <person name="Sykes S."/>
            <person name="Wortman J."/>
            <person name="Nusbaum C."/>
            <person name="Birren B."/>
        </authorList>
    </citation>
    <scope>NUCLEOTIDE SEQUENCE [LARGE SCALE GENOMIC DNA]</scope>
    <source>
        <strain evidence="5 6">YIT 12061</strain>
    </source>
</reference>
<dbReference type="AlphaFoldDB" id="H1DF67"/>
<dbReference type="EC" id="3.6.1.9" evidence="4"/>
<dbReference type="InterPro" id="IPR003697">
    <property type="entry name" value="Maf-like"/>
</dbReference>
<feature type="site" description="Important for substrate specificity" evidence="4">
    <location>
        <position position="13"/>
    </location>
</feature>
<dbReference type="NCBIfam" id="TIGR00172">
    <property type="entry name" value="maf"/>
    <property type="match status" value="1"/>
</dbReference>
<keyword evidence="2 4" id="KW-0378">Hydrolase</keyword>
<dbReference type="RefSeq" id="WP_009136051.1">
    <property type="nucleotide sequence ID" value="NZ_JH594596.1"/>
</dbReference>
<comment type="catalytic activity">
    <reaction evidence="4">
        <text>dTTP + H2O = dTMP + diphosphate + H(+)</text>
        <dbReference type="Rhea" id="RHEA:28534"/>
        <dbReference type="ChEBI" id="CHEBI:15377"/>
        <dbReference type="ChEBI" id="CHEBI:15378"/>
        <dbReference type="ChEBI" id="CHEBI:33019"/>
        <dbReference type="ChEBI" id="CHEBI:37568"/>
        <dbReference type="ChEBI" id="CHEBI:63528"/>
        <dbReference type="EC" id="3.6.1.9"/>
    </reaction>
</comment>
<organism evidence="5 6">
    <name type="scientific">Odoribacter laneus YIT 12061</name>
    <dbReference type="NCBI Taxonomy" id="742817"/>
    <lineage>
        <taxon>Bacteria</taxon>
        <taxon>Pseudomonadati</taxon>
        <taxon>Bacteroidota</taxon>
        <taxon>Bacteroidia</taxon>
        <taxon>Bacteroidales</taxon>
        <taxon>Odoribacteraceae</taxon>
        <taxon>Odoribacter</taxon>
    </lineage>
</organism>
<comment type="caution">
    <text evidence="5">The sequence shown here is derived from an EMBL/GenBank/DDBJ whole genome shotgun (WGS) entry which is preliminary data.</text>
</comment>
<sequence length="204" mass="23225">MNYKIILASSSPRRQQLMQAAGIQFEVRCKDVAEIYPSDLEVKNIPLYLAKLKAEAFKKEQSEDELWITADTIVCIHDKKVGKPRDRVDAIRILEELSGNKHTVITGLCLTTSSEQRCFSVSTDVYFRTLSREEIEAYVDVYQPYDKAGAYGIQEWIGYIGIERIEGSFYNVMGLPVQTLYSELKKLGITFLPEDPSVQKIQGE</sequence>
<dbReference type="Pfam" id="PF02545">
    <property type="entry name" value="Maf"/>
    <property type="match status" value="1"/>
</dbReference>
<protein>
    <recommendedName>
        <fullName evidence="4">dTTP/UTP pyrophosphatase</fullName>
        <shortName evidence="4">dTTPase/UTPase</shortName>
        <ecNumber evidence="4">3.6.1.9</ecNumber>
    </recommendedName>
    <alternativeName>
        <fullName evidence="4">Nucleoside triphosphate pyrophosphatase</fullName>
    </alternativeName>
    <alternativeName>
        <fullName evidence="4">Nucleotide pyrophosphatase</fullName>
        <shortName evidence="4">Nucleotide PPase</shortName>
    </alternativeName>
</protein>
<feature type="active site" description="Proton acceptor" evidence="4">
    <location>
        <position position="71"/>
    </location>
</feature>
<comment type="cofactor">
    <cofactor evidence="1 4">
        <name>a divalent metal cation</name>
        <dbReference type="ChEBI" id="CHEBI:60240"/>
    </cofactor>
</comment>
<accession>H1DF67</accession>
<dbReference type="EMBL" id="ADMC01000014">
    <property type="protein sequence ID" value="EHP49385.1"/>
    <property type="molecule type" value="Genomic_DNA"/>
</dbReference>
<dbReference type="GO" id="GO:0005737">
    <property type="term" value="C:cytoplasm"/>
    <property type="evidence" value="ECO:0007669"/>
    <property type="project" value="UniProtKB-SubCell"/>
</dbReference>
<comment type="subcellular location">
    <subcellularLocation>
        <location evidence="4">Cytoplasm</location>
    </subcellularLocation>
</comment>
<dbReference type="Gene3D" id="3.90.950.10">
    <property type="match status" value="1"/>
</dbReference>
<dbReference type="HAMAP" id="MF_00528">
    <property type="entry name" value="Maf"/>
    <property type="match status" value="1"/>
</dbReference>
<comment type="catalytic activity">
    <reaction evidence="4">
        <text>UTP + H2O = UMP + diphosphate + H(+)</text>
        <dbReference type="Rhea" id="RHEA:29395"/>
        <dbReference type="ChEBI" id="CHEBI:15377"/>
        <dbReference type="ChEBI" id="CHEBI:15378"/>
        <dbReference type="ChEBI" id="CHEBI:33019"/>
        <dbReference type="ChEBI" id="CHEBI:46398"/>
        <dbReference type="ChEBI" id="CHEBI:57865"/>
        <dbReference type="EC" id="3.6.1.9"/>
    </reaction>
</comment>
<evidence type="ECO:0000313" key="6">
    <source>
        <dbReference type="Proteomes" id="UP000004892"/>
    </source>
</evidence>
<dbReference type="GO" id="GO:0009117">
    <property type="term" value="P:nucleotide metabolic process"/>
    <property type="evidence" value="ECO:0007669"/>
    <property type="project" value="UniProtKB-KW"/>
</dbReference>
<evidence type="ECO:0000256" key="1">
    <source>
        <dbReference type="ARBA" id="ARBA00001968"/>
    </source>
</evidence>
<dbReference type="CDD" id="cd00555">
    <property type="entry name" value="Maf"/>
    <property type="match status" value="1"/>
</dbReference>
<keyword evidence="6" id="KW-1185">Reference proteome</keyword>
<proteinExistence type="inferred from homology"/>
<evidence type="ECO:0000313" key="5">
    <source>
        <dbReference type="EMBL" id="EHP49385.1"/>
    </source>
</evidence>
<keyword evidence="4" id="KW-0963">Cytoplasm</keyword>
<dbReference type="HOGENOM" id="CLU_040416_0_0_10"/>
<evidence type="ECO:0000256" key="4">
    <source>
        <dbReference type="HAMAP-Rule" id="MF_00528"/>
    </source>
</evidence>
<keyword evidence="3 4" id="KW-0546">Nucleotide metabolism</keyword>
<feature type="site" description="Important for substrate specificity" evidence="4">
    <location>
        <position position="72"/>
    </location>
</feature>
<dbReference type="eggNOG" id="COG0424">
    <property type="taxonomic scope" value="Bacteria"/>
</dbReference>
<dbReference type="GO" id="GO:0036221">
    <property type="term" value="F:UTP diphosphatase activity"/>
    <property type="evidence" value="ECO:0007669"/>
    <property type="project" value="RHEA"/>
</dbReference>
<evidence type="ECO:0000256" key="3">
    <source>
        <dbReference type="ARBA" id="ARBA00023080"/>
    </source>
</evidence>
<gene>
    <name evidence="5" type="ORF">HMPREF9449_00903</name>
</gene>
<dbReference type="GO" id="GO:0036218">
    <property type="term" value="F:dTTP diphosphatase activity"/>
    <property type="evidence" value="ECO:0007669"/>
    <property type="project" value="RHEA"/>
</dbReference>
<feature type="site" description="Important for substrate specificity" evidence="4">
    <location>
        <position position="154"/>
    </location>
</feature>
<dbReference type="PANTHER" id="PTHR43213:SF5">
    <property type="entry name" value="BIFUNCTIONAL DTTP_UTP PYROPHOSPHATASE_METHYLTRANSFERASE PROTEIN-RELATED"/>
    <property type="match status" value="1"/>
</dbReference>
<comment type="caution">
    <text evidence="4">Lacks conserved residue(s) required for the propagation of feature annotation.</text>
</comment>
<comment type="function">
    <text evidence="4">Nucleoside triphosphate pyrophosphatase that hydrolyzes dTTP and UTP. May have a dual role in cell division arrest and in preventing the incorporation of modified nucleotides into cellular nucleic acids.</text>
</comment>
<dbReference type="PIRSF" id="PIRSF006305">
    <property type="entry name" value="Maf"/>
    <property type="match status" value="1"/>
</dbReference>
<dbReference type="GeneID" id="98068501"/>
<evidence type="ECO:0000256" key="2">
    <source>
        <dbReference type="ARBA" id="ARBA00022801"/>
    </source>
</evidence>
<dbReference type="STRING" id="742817.HMPREF9449_00903"/>
<name>H1DF67_9BACT</name>